<reference evidence="8 9" key="1">
    <citation type="submission" date="2024-03" db="EMBL/GenBank/DDBJ databases">
        <title>High-quality draft genome sequence of Oceanobacter sp. wDCs-4.</title>
        <authorList>
            <person name="Dong C."/>
        </authorList>
    </citation>
    <scope>NUCLEOTIDE SEQUENCE [LARGE SCALE GENOMIC DNA]</scope>
    <source>
        <strain evidence="9">wDCs-4</strain>
    </source>
</reference>
<keyword evidence="2" id="KW-1003">Cell membrane</keyword>
<evidence type="ECO:0000313" key="9">
    <source>
        <dbReference type="Proteomes" id="UP001620597"/>
    </source>
</evidence>
<evidence type="ECO:0000256" key="2">
    <source>
        <dbReference type="ARBA" id="ARBA00022475"/>
    </source>
</evidence>
<feature type="transmembrane region" description="Helical" evidence="6">
    <location>
        <begin position="238"/>
        <end position="258"/>
    </location>
</feature>
<dbReference type="PANTHER" id="PTHR42920">
    <property type="entry name" value="OS03G0707200 PROTEIN-RELATED"/>
    <property type="match status" value="1"/>
</dbReference>
<evidence type="ECO:0000256" key="5">
    <source>
        <dbReference type="ARBA" id="ARBA00023136"/>
    </source>
</evidence>
<feature type="transmembrane region" description="Helical" evidence="6">
    <location>
        <begin position="152"/>
        <end position="171"/>
    </location>
</feature>
<sequence>MTQAVSVKADLVLVLVTLLAAAGWIFSKEALAGLAPLMFIFIRFVSAGVVVGAVGWKDVQAMSQAEWIRALRSGACFGMAIAFWIMGLKYGQHMGVGAFLTCLGVVMVPLVILLFGDRPPSTTWVSLPLAAAGLGCLSLDGTFVFGFGELCYLAAACLFALTFVLTSRAAASIPAIALTSVQLTVVGLVALPLSLAFETWQLPGVLDIWLWVLASTLIATCLRFFLQTWAQGKTSSSSAALIMMLEPVWTACLAAFWFGEQMTLMQMLGCGLIFTALLASRWRSVIRVAGKLVPATARSW</sequence>
<evidence type="ECO:0000259" key="7">
    <source>
        <dbReference type="Pfam" id="PF00892"/>
    </source>
</evidence>
<feature type="domain" description="EamA" evidence="7">
    <location>
        <begin position="8"/>
        <end position="138"/>
    </location>
</feature>
<dbReference type="InterPro" id="IPR051258">
    <property type="entry name" value="Diverse_Substrate_Transporter"/>
</dbReference>
<feature type="transmembrane region" description="Helical" evidence="6">
    <location>
        <begin position="183"/>
        <end position="202"/>
    </location>
</feature>
<keyword evidence="4 6" id="KW-1133">Transmembrane helix</keyword>
<evidence type="ECO:0000256" key="4">
    <source>
        <dbReference type="ARBA" id="ARBA00022989"/>
    </source>
</evidence>
<evidence type="ECO:0000256" key="1">
    <source>
        <dbReference type="ARBA" id="ARBA00004651"/>
    </source>
</evidence>
<accession>A0ABW8NNL8</accession>
<comment type="caution">
    <text evidence="8">The sequence shown here is derived from an EMBL/GenBank/DDBJ whole genome shotgun (WGS) entry which is preliminary data.</text>
</comment>
<protein>
    <submittedName>
        <fullName evidence="8">DMT family transporter</fullName>
    </submittedName>
</protein>
<keyword evidence="9" id="KW-1185">Reference proteome</keyword>
<dbReference type="SUPFAM" id="SSF103481">
    <property type="entry name" value="Multidrug resistance efflux transporter EmrE"/>
    <property type="match status" value="2"/>
</dbReference>
<gene>
    <name evidence="8" type="ORF">WG929_19200</name>
</gene>
<evidence type="ECO:0000256" key="6">
    <source>
        <dbReference type="SAM" id="Phobius"/>
    </source>
</evidence>
<evidence type="ECO:0000313" key="8">
    <source>
        <dbReference type="EMBL" id="MFK4754538.1"/>
    </source>
</evidence>
<dbReference type="Proteomes" id="UP001620597">
    <property type="component" value="Unassembled WGS sequence"/>
</dbReference>
<dbReference type="InterPro" id="IPR000620">
    <property type="entry name" value="EamA_dom"/>
</dbReference>
<feature type="domain" description="EamA" evidence="7">
    <location>
        <begin position="147"/>
        <end position="278"/>
    </location>
</feature>
<dbReference type="Pfam" id="PF00892">
    <property type="entry name" value="EamA"/>
    <property type="match status" value="2"/>
</dbReference>
<feature type="transmembrane region" description="Helical" evidence="6">
    <location>
        <begin position="37"/>
        <end position="56"/>
    </location>
</feature>
<feature type="transmembrane region" description="Helical" evidence="6">
    <location>
        <begin position="94"/>
        <end position="115"/>
    </location>
</feature>
<dbReference type="Gene3D" id="1.10.3730.20">
    <property type="match status" value="1"/>
</dbReference>
<name>A0ABW8NNL8_9GAMM</name>
<proteinExistence type="predicted"/>
<dbReference type="PANTHER" id="PTHR42920:SF5">
    <property type="entry name" value="EAMA DOMAIN-CONTAINING PROTEIN"/>
    <property type="match status" value="1"/>
</dbReference>
<dbReference type="EMBL" id="JBBKTX010000033">
    <property type="protein sequence ID" value="MFK4754538.1"/>
    <property type="molecule type" value="Genomic_DNA"/>
</dbReference>
<feature type="transmembrane region" description="Helical" evidence="6">
    <location>
        <begin position="208"/>
        <end position="226"/>
    </location>
</feature>
<keyword evidence="3 6" id="KW-0812">Transmembrane</keyword>
<dbReference type="InterPro" id="IPR037185">
    <property type="entry name" value="EmrE-like"/>
</dbReference>
<dbReference type="RefSeq" id="WP_416207384.1">
    <property type="nucleotide sequence ID" value="NZ_JBBKTX010000033.1"/>
</dbReference>
<keyword evidence="5 6" id="KW-0472">Membrane</keyword>
<evidence type="ECO:0000256" key="3">
    <source>
        <dbReference type="ARBA" id="ARBA00022692"/>
    </source>
</evidence>
<organism evidence="8 9">
    <name type="scientific">Oceanobacter antarcticus</name>
    <dbReference type="NCBI Taxonomy" id="3133425"/>
    <lineage>
        <taxon>Bacteria</taxon>
        <taxon>Pseudomonadati</taxon>
        <taxon>Pseudomonadota</taxon>
        <taxon>Gammaproteobacteria</taxon>
        <taxon>Oceanospirillales</taxon>
        <taxon>Oceanospirillaceae</taxon>
        <taxon>Oceanobacter</taxon>
    </lineage>
</organism>
<comment type="subcellular location">
    <subcellularLocation>
        <location evidence="1">Cell membrane</location>
        <topology evidence="1">Multi-pass membrane protein</topology>
    </subcellularLocation>
</comment>
<feature type="transmembrane region" description="Helical" evidence="6">
    <location>
        <begin position="68"/>
        <end position="88"/>
    </location>
</feature>
<feature type="transmembrane region" description="Helical" evidence="6">
    <location>
        <begin position="264"/>
        <end position="282"/>
    </location>
</feature>